<name>A0A5J4NQ58_9TREM</name>
<dbReference type="Gene3D" id="2.60.40.150">
    <property type="entry name" value="C2 domain"/>
    <property type="match status" value="2"/>
</dbReference>
<dbReference type="PROSITE" id="PS50004">
    <property type="entry name" value="C2"/>
    <property type="match status" value="1"/>
</dbReference>
<dbReference type="EMBL" id="QNGE01001364">
    <property type="protein sequence ID" value="KAA3677735.1"/>
    <property type="molecule type" value="Genomic_DNA"/>
</dbReference>
<dbReference type="AlphaFoldDB" id="A0A5J4NQ58"/>
<dbReference type="PANTHER" id="PTHR10024">
    <property type="entry name" value="SYNAPTOTAGMIN"/>
    <property type="match status" value="1"/>
</dbReference>
<dbReference type="SMART" id="SM00239">
    <property type="entry name" value="C2"/>
    <property type="match status" value="2"/>
</dbReference>
<organism evidence="3 4">
    <name type="scientific">Paragonimus westermani</name>
    <dbReference type="NCBI Taxonomy" id="34504"/>
    <lineage>
        <taxon>Eukaryota</taxon>
        <taxon>Metazoa</taxon>
        <taxon>Spiralia</taxon>
        <taxon>Lophotrochozoa</taxon>
        <taxon>Platyhelminthes</taxon>
        <taxon>Trematoda</taxon>
        <taxon>Digenea</taxon>
        <taxon>Plagiorchiida</taxon>
        <taxon>Troglotremata</taxon>
        <taxon>Troglotrematidae</taxon>
        <taxon>Paragonimus</taxon>
    </lineage>
</organism>
<dbReference type="Pfam" id="PF00168">
    <property type="entry name" value="C2"/>
    <property type="match status" value="2"/>
</dbReference>
<gene>
    <name evidence="3" type="ORF">DEA37_0002427</name>
</gene>
<dbReference type="InterPro" id="IPR035892">
    <property type="entry name" value="C2_domain_sf"/>
</dbReference>
<keyword evidence="1" id="KW-0472">Membrane</keyword>
<sequence>MVGAAHTSSTQNDSTQEKLAKAFHVKDVPTAIFVVILVCLICVSAVAFIVLCVISTVRRSRVKVERTKRLKSVYIHEPAVEKKNRIHNGQLGYKIMFDKWLNTIYVVIMEATDLHSTCDKETLDAYVSLKLTILKHGKLLQVGKANETEVKRRTKLPRWNYPCSFEVAASDLASVTLIFDVYEYDSIGQDRHLGQLTVPLSKFNSSEYTGIFLEGKGWLQLLEPRSEGFGELYVGLTYKPTVDLLEVFVYEARQLAAINLIPDFESYCVNIKVELRYRRKLLGTFTTKSKNDLVNPYFNEKVQFTLQKKFMAEAYVLCRLRFARRLGETLEVATLTIGPNSGLATGAKHWEEMLRNSPRTHVSWHIWNHGSTKVVHCSIL</sequence>
<comment type="caution">
    <text evidence="3">The sequence shown here is derived from an EMBL/GenBank/DDBJ whole genome shotgun (WGS) entry which is preliminary data.</text>
</comment>
<evidence type="ECO:0000313" key="3">
    <source>
        <dbReference type="EMBL" id="KAA3677735.1"/>
    </source>
</evidence>
<feature type="domain" description="C2" evidence="2">
    <location>
        <begin position="87"/>
        <end position="213"/>
    </location>
</feature>
<evidence type="ECO:0000313" key="4">
    <source>
        <dbReference type="Proteomes" id="UP000324629"/>
    </source>
</evidence>
<evidence type="ECO:0000259" key="2">
    <source>
        <dbReference type="PROSITE" id="PS50004"/>
    </source>
</evidence>
<keyword evidence="4" id="KW-1185">Reference proteome</keyword>
<feature type="transmembrane region" description="Helical" evidence="1">
    <location>
        <begin position="31"/>
        <end position="57"/>
    </location>
</feature>
<reference evidence="3 4" key="1">
    <citation type="journal article" date="2019" name="Gigascience">
        <title>Whole-genome sequence of the oriental lung fluke Paragonimus westermani.</title>
        <authorList>
            <person name="Oey H."/>
            <person name="Zakrzewski M."/>
            <person name="Narain K."/>
            <person name="Devi K.R."/>
            <person name="Agatsuma T."/>
            <person name="Nawaratna S."/>
            <person name="Gobert G.N."/>
            <person name="Jones M.K."/>
            <person name="Ragan M.A."/>
            <person name="McManus D.P."/>
            <person name="Krause L."/>
        </authorList>
    </citation>
    <scope>NUCLEOTIDE SEQUENCE [LARGE SCALE GENOMIC DNA]</scope>
    <source>
        <strain evidence="3 4">IND2009</strain>
    </source>
</reference>
<proteinExistence type="predicted"/>
<keyword evidence="1" id="KW-1133">Transmembrane helix</keyword>
<dbReference type="SUPFAM" id="SSF49562">
    <property type="entry name" value="C2 domain (Calcium/lipid-binding domain, CaLB)"/>
    <property type="match status" value="2"/>
</dbReference>
<accession>A0A5J4NQ58</accession>
<dbReference type="InterPro" id="IPR000008">
    <property type="entry name" value="C2_dom"/>
</dbReference>
<evidence type="ECO:0000256" key="1">
    <source>
        <dbReference type="SAM" id="Phobius"/>
    </source>
</evidence>
<keyword evidence="1" id="KW-0812">Transmembrane</keyword>
<protein>
    <recommendedName>
        <fullName evidence="2">C2 domain-containing protein</fullName>
    </recommendedName>
</protein>
<dbReference type="Proteomes" id="UP000324629">
    <property type="component" value="Unassembled WGS sequence"/>
</dbReference>